<gene>
    <name evidence="2" type="ORF">PCOR1329_LOCUS44440</name>
</gene>
<feature type="region of interest" description="Disordered" evidence="1">
    <location>
        <begin position="126"/>
        <end position="190"/>
    </location>
</feature>
<organism evidence="2 3">
    <name type="scientific">Prorocentrum cordatum</name>
    <dbReference type="NCBI Taxonomy" id="2364126"/>
    <lineage>
        <taxon>Eukaryota</taxon>
        <taxon>Sar</taxon>
        <taxon>Alveolata</taxon>
        <taxon>Dinophyceae</taxon>
        <taxon>Prorocentrales</taxon>
        <taxon>Prorocentraceae</taxon>
        <taxon>Prorocentrum</taxon>
    </lineage>
</organism>
<evidence type="ECO:0000313" key="2">
    <source>
        <dbReference type="EMBL" id="CAK0852756.1"/>
    </source>
</evidence>
<dbReference type="Proteomes" id="UP001189429">
    <property type="component" value="Unassembled WGS sequence"/>
</dbReference>
<protein>
    <submittedName>
        <fullName evidence="2">Uncharacterized protein</fullName>
    </submittedName>
</protein>
<comment type="caution">
    <text evidence="2">The sequence shown here is derived from an EMBL/GenBank/DDBJ whole genome shotgun (WGS) entry which is preliminary data.</text>
</comment>
<evidence type="ECO:0000256" key="1">
    <source>
        <dbReference type="SAM" id="MobiDB-lite"/>
    </source>
</evidence>
<evidence type="ECO:0000313" key="3">
    <source>
        <dbReference type="Proteomes" id="UP001189429"/>
    </source>
</evidence>
<sequence length="341" mass="36675">MTSDPVASHVSLRRMLCVREVTPSGPPSHPSHFSPLSLAALSPGNMVTQPCVPNGSIFLRQSWRPVVAARFRLSAHSPVLGAKRSSCPTRSIITAMRAALLCLALLLVPGLAARNKYEDILAALDGPEGSSEGGGASLAEAARGAEDGDKDEDNATEVRSVPDARLPDLGGDFSSALEEGSGGAQNRSRKGWGEEDVECFCIDYYEYVDWDDYSRYSDPEDCMQGSSRCNEKCERESKHIVRFEGMRQTLSFCGTDEGWLSQRPECQCLDGADTFKHSNKKKAQKKYGNPNILTQFAGGAAHAFEGYGSSAANLRACYQNCPSLCASKKKLTGGCAMPTSA</sequence>
<proteinExistence type="predicted"/>
<name>A0ABN9U1S7_9DINO</name>
<dbReference type="EMBL" id="CAUYUJ010015338">
    <property type="protein sequence ID" value="CAK0852756.1"/>
    <property type="molecule type" value="Genomic_DNA"/>
</dbReference>
<accession>A0ABN9U1S7</accession>
<reference evidence="2" key="1">
    <citation type="submission" date="2023-10" db="EMBL/GenBank/DDBJ databases">
        <authorList>
            <person name="Chen Y."/>
            <person name="Shah S."/>
            <person name="Dougan E. K."/>
            <person name="Thang M."/>
            <person name="Chan C."/>
        </authorList>
    </citation>
    <scope>NUCLEOTIDE SEQUENCE [LARGE SCALE GENOMIC DNA]</scope>
</reference>
<keyword evidence="3" id="KW-1185">Reference proteome</keyword>